<dbReference type="GeneID" id="107919132"/>
<dbReference type="AlphaFoldDB" id="A0A1U8KNV4"/>
<dbReference type="KEGG" id="ghi:107919132"/>
<dbReference type="GO" id="GO:0003676">
    <property type="term" value="F:nucleic acid binding"/>
    <property type="evidence" value="ECO:0007669"/>
    <property type="project" value="InterPro"/>
</dbReference>
<reference evidence="4" key="2">
    <citation type="submission" date="2025-08" db="UniProtKB">
        <authorList>
            <consortium name="RefSeq"/>
        </authorList>
    </citation>
    <scope>IDENTIFICATION</scope>
</reference>
<dbReference type="Pfam" id="PF13966">
    <property type="entry name" value="zf-RVT"/>
    <property type="match status" value="1"/>
</dbReference>
<dbReference type="InterPro" id="IPR026960">
    <property type="entry name" value="RVT-Znf"/>
</dbReference>
<organism evidence="3 4">
    <name type="scientific">Gossypium hirsutum</name>
    <name type="common">Upland cotton</name>
    <name type="synonym">Gossypium mexicanum</name>
    <dbReference type="NCBI Taxonomy" id="3635"/>
    <lineage>
        <taxon>Eukaryota</taxon>
        <taxon>Viridiplantae</taxon>
        <taxon>Streptophyta</taxon>
        <taxon>Embryophyta</taxon>
        <taxon>Tracheophyta</taxon>
        <taxon>Spermatophyta</taxon>
        <taxon>Magnoliopsida</taxon>
        <taxon>eudicotyledons</taxon>
        <taxon>Gunneridae</taxon>
        <taxon>Pentapetalae</taxon>
        <taxon>rosids</taxon>
        <taxon>malvids</taxon>
        <taxon>Malvales</taxon>
        <taxon>Malvaceae</taxon>
        <taxon>Malvoideae</taxon>
        <taxon>Gossypium</taxon>
    </lineage>
</organism>
<dbReference type="InterPro" id="IPR002156">
    <property type="entry name" value="RNaseH_domain"/>
</dbReference>
<dbReference type="SUPFAM" id="SSF53098">
    <property type="entry name" value="Ribonuclease H-like"/>
    <property type="match status" value="1"/>
</dbReference>
<reference evidence="3" key="1">
    <citation type="journal article" date="2020" name="Nat. Genet.">
        <title>Genomic diversifications of five Gossypium allopolyploid species and their impact on cotton improvement.</title>
        <authorList>
            <person name="Chen Z.J."/>
            <person name="Sreedasyam A."/>
            <person name="Ando A."/>
            <person name="Song Q."/>
            <person name="De Santiago L.M."/>
            <person name="Hulse-Kemp A.M."/>
            <person name="Ding M."/>
            <person name="Ye W."/>
            <person name="Kirkbride R.C."/>
            <person name="Jenkins J."/>
            <person name="Plott C."/>
            <person name="Lovell J."/>
            <person name="Lin Y.M."/>
            <person name="Vaughn R."/>
            <person name="Liu B."/>
            <person name="Simpson S."/>
            <person name="Scheffler B.E."/>
            <person name="Wen L."/>
            <person name="Saski C.A."/>
            <person name="Grover C.E."/>
            <person name="Hu G."/>
            <person name="Conover J.L."/>
            <person name="Carlson J.W."/>
            <person name="Shu S."/>
            <person name="Boston L.B."/>
            <person name="Williams M."/>
            <person name="Peterson D.G."/>
            <person name="McGee K."/>
            <person name="Jones D.C."/>
            <person name="Wendel J.F."/>
            <person name="Stelly D.M."/>
            <person name="Grimwood J."/>
            <person name="Schmutz J."/>
        </authorList>
    </citation>
    <scope>NUCLEOTIDE SEQUENCE [LARGE SCALE GENOMIC DNA]</scope>
    <source>
        <strain evidence="3">cv. TM-1</strain>
    </source>
</reference>
<dbReference type="InterPro" id="IPR012337">
    <property type="entry name" value="RNaseH-like_sf"/>
</dbReference>
<dbReference type="InterPro" id="IPR036397">
    <property type="entry name" value="RNaseH_sf"/>
</dbReference>
<dbReference type="Gene3D" id="3.30.420.10">
    <property type="entry name" value="Ribonuclease H-like superfamily/Ribonuclease H"/>
    <property type="match status" value="1"/>
</dbReference>
<dbReference type="InterPro" id="IPR052929">
    <property type="entry name" value="RNase_H-like_EbsB-rel"/>
</dbReference>
<name>A0A1U8KNV4_GOSHI</name>
<dbReference type="PANTHER" id="PTHR47074:SF61">
    <property type="entry name" value="RNASE H TYPE-1 DOMAIN-CONTAINING PROTEIN"/>
    <property type="match status" value="1"/>
</dbReference>
<protein>
    <submittedName>
        <fullName evidence="4">Uncharacterized protein</fullName>
    </submittedName>
</protein>
<dbReference type="RefSeq" id="XP_016704147.1">
    <property type="nucleotide sequence ID" value="XM_016848658.1"/>
</dbReference>
<evidence type="ECO:0000259" key="2">
    <source>
        <dbReference type="Pfam" id="PF13966"/>
    </source>
</evidence>
<feature type="domain" description="Reverse transcriptase zinc-binding" evidence="2">
    <location>
        <begin position="11"/>
        <end position="62"/>
    </location>
</feature>
<dbReference type="PaxDb" id="3635-A0A1U8KNV4"/>
<gene>
    <name evidence="4" type="primary">LOC107919132</name>
</gene>
<sequence length="281" mass="32751">MELTDAIENKSYMWKISWNYIPTLVNIKLKRVVAEAWCPRCGLTEEDSIHVFRQCSTTEEVWKHLSLAWVLNTNIQNAWEWLNWVFNQGTNEQYHLFCFGLWLIWSNRNQLLYENKMTNSRDISRQITSYNLELQGLEDKLRICEEGRLHNQDEQRTRVTIHFDAAFDQNSFRSTSGLVVRDMRGEVLVSKSVLHSNVASSFTVEAHAGLQAVRLGIFLGINTCEIFGDSKTVIKKCQKNTLTHIIAREALKEGASYYLENGISEKVCHEFERIRQMRPDI</sequence>
<dbReference type="GO" id="GO:0004523">
    <property type="term" value="F:RNA-DNA hybrid ribonuclease activity"/>
    <property type="evidence" value="ECO:0007669"/>
    <property type="project" value="InterPro"/>
</dbReference>
<dbReference type="Proteomes" id="UP000818029">
    <property type="component" value="Chromosome A08"/>
</dbReference>
<proteinExistence type="predicted"/>
<keyword evidence="3" id="KW-1185">Reference proteome</keyword>
<dbReference type="STRING" id="3635.A0A1U8KNV4"/>
<dbReference type="Pfam" id="PF13456">
    <property type="entry name" value="RVT_3"/>
    <property type="match status" value="1"/>
</dbReference>
<evidence type="ECO:0000313" key="4">
    <source>
        <dbReference type="RefSeq" id="XP_016704147.1"/>
    </source>
</evidence>
<accession>A0A1U8KNV4</accession>
<feature type="domain" description="RNase H type-1" evidence="1">
    <location>
        <begin position="163"/>
        <end position="241"/>
    </location>
</feature>
<dbReference type="PANTHER" id="PTHR47074">
    <property type="entry name" value="BNAC02G40300D PROTEIN"/>
    <property type="match status" value="1"/>
</dbReference>
<evidence type="ECO:0000259" key="1">
    <source>
        <dbReference type="Pfam" id="PF13456"/>
    </source>
</evidence>
<evidence type="ECO:0000313" key="3">
    <source>
        <dbReference type="Proteomes" id="UP000818029"/>
    </source>
</evidence>
<dbReference type="OrthoDB" id="999899at2759"/>